<proteinExistence type="predicted"/>
<dbReference type="EMBL" id="FJVC01000436">
    <property type="protein sequence ID" value="CZT50523.1"/>
    <property type="molecule type" value="Genomic_DNA"/>
</dbReference>
<gene>
    <name evidence="1" type="ORF">RSE6_11527</name>
</gene>
<protein>
    <submittedName>
        <fullName evidence="1">Uncharacterized protein</fullName>
    </submittedName>
</protein>
<sequence length="120" mass="13198">MSLVDMSWPVSRLPFPAARLPVIFFNGFLGYRFDHILGQRLLLDQSDDCIHAAAADRCSQEPRARSQEPGARQVLGPCDYILPICTTHYLGYCKSMTVRGQLVAHSQLLAGGHGSPSEVV</sequence>
<evidence type="ECO:0000313" key="1">
    <source>
        <dbReference type="EMBL" id="CZT50523.1"/>
    </source>
</evidence>
<evidence type="ECO:0000313" key="2">
    <source>
        <dbReference type="Proteomes" id="UP000177625"/>
    </source>
</evidence>
<keyword evidence="2" id="KW-1185">Reference proteome</keyword>
<dbReference type="AlphaFoldDB" id="A0A1E1MN53"/>
<name>A0A1E1MN53_RHYSE</name>
<reference evidence="2" key="1">
    <citation type="submission" date="2016-03" db="EMBL/GenBank/DDBJ databases">
        <authorList>
            <person name="Guldener U."/>
        </authorList>
    </citation>
    <scope>NUCLEOTIDE SEQUENCE [LARGE SCALE GENOMIC DNA]</scope>
</reference>
<accession>A0A1E1MN53</accession>
<dbReference type="Proteomes" id="UP000177625">
    <property type="component" value="Unassembled WGS sequence"/>
</dbReference>
<organism evidence="1 2">
    <name type="scientific">Rhynchosporium secalis</name>
    <name type="common">Barley scald fungus</name>
    <dbReference type="NCBI Taxonomy" id="38038"/>
    <lineage>
        <taxon>Eukaryota</taxon>
        <taxon>Fungi</taxon>
        <taxon>Dikarya</taxon>
        <taxon>Ascomycota</taxon>
        <taxon>Pezizomycotina</taxon>
        <taxon>Leotiomycetes</taxon>
        <taxon>Helotiales</taxon>
        <taxon>Ploettnerulaceae</taxon>
        <taxon>Rhynchosporium</taxon>
    </lineage>
</organism>